<gene>
    <name evidence="1" type="ORF">Acj61p045</name>
</gene>
<dbReference type="RefSeq" id="YP_004009662.1">
    <property type="nucleotide sequence ID" value="NC_014661.1"/>
</dbReference>
<evidence type="ECO:0000313" key="1">
    <source>
        <dbReference type="EMBL" id="ADG36010.1"/>
    </source>
</evidence>
<protein>
    <submittedName>
        <fullName evidence="1">Uncharacterized protein</fullName>
    </submittedName>
</protein>
<accession>E5E426</accession>
<dbReference type="Proteomes" id="UP000008730">
    <property type="component" value="Segment"/>
</dbReference>
<proteinExistence type="predicted"/>
<organism evidence="1 2">
    <name type="scientific">Acinetobacter phage Acj61</name>
    <dbReference type="NCBI Taxonomy" id="760732"/>
    <lineage>
        <taxon>Viruses</taxon>
        <taxon>Duplodnaviria</taxon>
        <taxon>Heunggongvirae</taxon>
        <taxon>Uroviricota</taxon>
        <taxon>Caudoviricetes</taxon>
        <taxon>Pantevenvirales</taxon>
        <taxon>Straboviridae</taxon>
        <taxon>Twarogvirinae</taxon>
        <taxon>Lasallevirus</taxon>
        <taxon>Lasallevirus Acj61</taxon>
        <taxon>Acinetobacter virus Acj61</taxon>
    </lineage>
</organism>
<evidence type="ECO:0000313" key="2">
    <source>
        <dbReference type="Proteomes" id="UP000008730"/>
    </source>
</evidence>
<reference evidence="1 2" key="1">
    <citation type="journal article" date="2010" name="Virol. J.">
        <title>Genomes of the T4-related bacteriophages as windows on microbial genome evolution.</title>
        <authorList>
            <person name="Petrov V.M."/>
            <person name="Ratnayaka S."/>
            <person name="Nolan J.M."/>
            <person name="Miller E.S."/>
            <person name="Karam J.D."/>
        </authorList>
    </citation>
    <scope>NUCLEOTIDE SEQUENCE [LARGE SCALE GENOMIC DNA]</scope>
</reference>
<sequence>MNLEPALKNEQIRLKRELKAIDVVIQKLTLNEYNERRWRIRNDRPAGLADKQRIKEVQNKRNALQAKRFRIQHQAWMLGDAICRLREIKRGNSKRDVGSVFKQLITGSK</sequence>
<dbReference type="GeneID" id="9925936"/>
<name>E5E426_9CAUD</name>
<keyword evidence="2" id="KW-1185">Reference proteome</keyword>
<dbReference type="EMBL" id="GU911519">
    <property type="protein sequence ID" value="ADG36010.1"/>
    <property type="molecule type" value="Genomic_DNA"/>
</dbReference>
<dbReference type="KEGG" id="vg:9925936"/>